<dbReference type="EMBL" id="BARV01007865">
    <property type="protein sequence ID" value="GAI13785.1"/>
    <property type="molecule type" value="Genomic_DNA"/>
</dbReference>
<comment type="caution">
    <text evidence="1">The sequence shown here is derived from an EMBL/GenBank/DDBJ whole genome shotgun (WGS) entry which is preliminary data.</text>
</comment>
<feature type="non-terminal residue" evidence="1">
    <location>
        <position position="101"/>
    </location>
</feature>
<sequence>MPREFIANIRISKEELKNMLVELPFDDPTAASDFFARFGIETMYQNNMFFEALERGHEILHLCKRLNPDVYGKIHKGYPFYFMGMAAYRIHDFQSAIYYID</sequence>
<evidence type="ECO:0000313" key="1">
    <source>
        <dbReference type="EMBL" id="GAI13785.1"/>
    </source>
</evidence>
<accession>X1MGF9</accession>
<dbReference type="AlphaFoldDB" id="X1MGF9"/>
<organism evidence="1">
    <name type="scientific">marine sediment metagenome</name>
    <dbReference type="NCBI Taxonomy" id="412755"/>
    <lineage>
        <taxon>unclassified sequences</taxon>
        <taxon>metagenomes</taxon>
        <taxon>ecological metagenomes</taxon>
    </lineage>
</organism>
<gene>
    <name evidence="1" type="ORF">S06H3_15945</name>
</gene>
<reference evidence="1" key="1">
    <citation type="journal article" date="2014" name="Front. Microbiol.">
        <title>High frequency of phylogenetically diverse reductive dehalogenase-homologous genes in deep subseafloor sedimentary metagenomes.</title>
        <authorList>
            <person name="Kawai M."/>
            <person name="Futagami T."/>
            <person name="Toyoda A."/>
            <person name="Takaki Y."/>
            <person name="Nishi S."/>
            <person name="Hori S."/>
            <person name="Arai W."/>
            <person name="Tsubouchi T."/>
            <person name="Morono Y."/>
            <person name="Uchiyama I."/>
            <person name="Ito T."/>
            <person name="Fujiyama A."/>
            <person name="Inagaki F."/>
            <person name="Takami H."/>
        </authorList>
    </citation>
    <scope>NUCLEOTIDE SEQUENCE</scope>
    <source>
        <strain evidence="1">Expedition CK06-06</strain>
    </source>
</reference>
<protein>
    <submittedName>
        <fullName evidence="1">Uncharacterized protein</fullName>
    </submittedName>
</protein>
<name>X1MGF9_9ZZZZ</name>
<proteinExistence type="predicted"/>